<dbReference type="AlphaFoldDB" id="A0A542ZXE1"/>
<proteinExistence type="predicted"/>
<sequence>MLRELFSREEFDRRSAFWRISAAVVAGLIAGAILSQIAYGSPLGWYSLFLPVVFGIAETVRLVRAKRRARQA</sequence>
<keyword evidence="3" id="KW-1185">Reference proteome</keyword>
<keyword evidence="1" id="KW-1133">Transmembrane helix</keyword>
<name>A0A542ZXE1_RARFA</name>
<comment type="caution">
    <text evidence="2">The sequence shown here is derived from an EMBL/GenBank/DDBJ whole genome shotgun (WGS) entry which is preliminary data.</text>
</comment>
<feature type="transmembrane region" description="Helical" evidence="1">
    <location>
        <begin position="20"/>
        <end position="39"/>
    </location>
</feature>
<keyword evidence="1" id="KW-0812">Transmembrane</keyword>
<dbReference type="Proteomes" id="UP000315389">
    <property type="component" value="Unassembled WGS sequence"/>
</dbReference>
<reference evidence="2 3" key="1">
    <citation type="submission" date="2019-06" db="EMBL/GenBank/DDBJ databases">
        <title>Sequencing the genomes of 1000 actinobacteria strains.</title>
        <authorList>
            <person name="Klenk H.-P."/>
        </authorList>
    </citation>
    <scope>NUCLEOTIDE SEQUENCE [LARGE SCALE GENOMIC DNA]</scope>
    <source>
        <strain evidence="2 3">DSM 4813</strain>
    </source>
</reference>
<evidence type="ECO:0000313" key="2">
    <source>
        <dbReference type="EMBL" id="TQL65024.1"/>
    </source>
</evidence>
<evidence type="ECO:0000256" key="1">
    <source>
        <dbReference type="SAM" id="Phobius"/>
    </source>
</evidence>
<organism evidence="2 3">
    <name type="scientific">Rarobacter faecitabidus</name>
    <dbReference type="NCBI Taxonomy" id="13243"/>
    <lineage>
        <taxon>Bacteria</taxon>
        <taxon>Bacillati</taxon>
        <taxon>Actinomycetota</taxon>
        <taxon>Actinomycetes</taxon>
        <taxon>Micrococcales</taxon>
        <taxon>Rarobacteraceae</taxon>
        <taxon>Rarobacter</taxon>
    </lineage>
</organism>
<keyword evidence="1" id="KW-0472">Membrane</keyword>
<dbReference type="EMBL" id="VFOS01000001">
    <property type="protein sequence ID" value="TQL65024.1"/>
    <property type="molecule type" value="Genomic_DNA"/>
</dbReference>
<gene>
    <name evidence="2" type="ORF">FB461_1557</name>
</gene>
<accession>A0A542ZXE1</accession>
<feature type="transmembrane region" description="Helical" evidence="1">
    <location>
        <begin position="45"/>
        <end position="63"/>
    </location>
</feature>
<protein>
    <submittedName>
        <fullName evidence="2">Uncharacterized protein</fullName>
    </submittedName>
</protein>
<evidence type="ECO:0000313" key="3">
    <source>
        <dbReference type="Proteomes" id="UP000315389"/>
    </source>
</evidence>